<dbReference type="EMBL" id="CAESAN010000046">
    <property type="protein sequence ID" value="CAB4342375.1"/>
    <property type="molecule type" value="Genomic_DNA"/>
</dbReference>
<dbReference type="Gene3D" id="3.40.50.150">
    <property type="entry name" value="Vaccinia Virus protein VP39"/>
    <property type="match status" value="1"/>
</dbReference>
<dbReference type="SUPFAM" id="SSF53335">
    <property type="entry name" value="S-adenosyl-L-methionine-dependent methyltransferases"/>
    <property type="match status" value="1"/>
</dbReference>
<proteinExistence type="predicted"/>
<dbReference type="GO" id="GO:0008757">
    <property type="term" value="F:S-adenosylmethionine-dependent methyltransferase activity"/>
    <property type="evidence" value="ECO:0007669"/>
    <property type="project" value="InterPro"/>
</dbReference>
<sequence length="194" mass="22886">MSDERSQLTRLNLGCNTDVRAGWLNVDIADYGGNEIIDLNSYPWPFDENQFDEIFASHVMEHLGNFNSVVNEMWRVCRDGALIEVRVPFFLSTKYYSEPDHRIPFGIRSFDNYEELGDRPLRFYEKWKLEGRTNYQSAARFAVESKRFHFSNFAVLSWLDYLINLEPVFFERFFATLLTPEEVIFRLRVVKPGA</sequence>
<evidence type="ECO:0000313" key="2">
    <source>
        <dbReference type="EMBL" id="CAB4342375.1"/>
    </source>
</evidence>
<feature type="domain" description="Methyltransferase type 11" evidence="1">
    <location>
        <begin position="40"/>
        <end position="82"/>
    </location>
</feature>
<gene>
    <name evidence="2" type="ORF">UFOPK3547_00693</name>
</gene>
<dbReference type="Pfam" id="PF08241">
    <property type="entry name" value="Methyltransf_11"/>
    <property type="match status" value="1"/>
</dbReference>
<reference evidence="2" key="1">
    <citation type="submission" date="2020-05" db="EMBL/GenBank/DDBJ databases">
        <authorList>
            <person name="Chiriac C."/>
            <person name="Salcher M."/>
            <person name="Ghai R."/>
            <person name="Kavagutti S V."/>
        </authorList>
    </citation>
    <scope>NUCLEOTIDE SEQUENCE</scope>
</reference>
<protein>
    <submittedName>
        <fullName evidence="2">Unannotated protein</fullName>
    </submittedName>
</protein>
<accession>A0A6J5ZIM5</accession>
<dbReference type="InterPro" id="IPR013216">
    <property type="entry name" value="Methyltransf_11"/>
</dbReference>
<dbReference type="AlphaFoldDB" id="A0A6J5ZIM5"/>
<dbReference type="InterPro" id="IPR029063">
    <property type="entry name" value="SAM-dependent_MTases_sf"/>
</dbReference>
<organism evidence="2">
    <name type="scientific">freshwater metagenome</name>
    <dbReference type="NCBI Taxonomy" id="449393"/>
    <lineage>
        <taxon>unclassified sequences</taxon>
        <taxon>metagenomes</taxon>
        <taxon>ecological metagenomes</taxon>
    </lineage>
</organism>
<evidence type="ECO:0000259" key="1">
    <source>
        <dbReference type="Pfam" id="PF08241"/>
    </source>
</evidence>
<name>A0A6J5ZIM5_9ZZZZ</name>